<name>A0A9P7SXL7_9HYPO</name>
<comment type="caution">
    <text evidence="7">The sequence shown here is derived from an EMBL/GenBank/DDBJ whole genome shotgun (WGS) entry which is preliminary data.</text>
</comment>
<feature type="compositionally biased region" description="Low complexity" evidence="5">
    <location>
        <begin position="100"/>
        <end position="113"/>
    </location>
</feature>
<evidence type="ECO:0000256" key="2">
    <source>
        <dbReference type="ARBA" id="ARBA00022771"/>
    </source>
</evidence>
<feature type="zinc finger region" description="C3H1-type" evidence="4">
    <location>
        <begin position="349"/>
        <end position="375"/>
    </location>
</feature>
<feature type="zinc finger region" description="C3H1-type" evidence="4">
    <location>
        <begin position="325"/>
        <end position="348"/>
    </location>
</feature>
<dbReference type="OrthoDB" id="410307at2759"/>
<keyword evidence="2 4" id="KW-0863">Zinc-finger</keyword>
<feature type="domain" description="C3H1-type" evidence="6">
    <location>
        <begin position="293"/>
        <end position="321"/>
    </location>
</feature>
<dbReference type="PANTHER" id="PTHR46156:SF1">
    <property type="entry name" value="ZINC FINGER CCCH DOMAIN-CONTAINING PROTEIN 3"/>
    <property type="match status" value="1"/>
</dbReference>
<dbReference type="AlphaFoldDB" id="A0A9P7SXL7"/>
<proteinExistence type="predicted"/>
<accession>A0A9P7SXL7</accession>
<dbReference type="Proteomes" id="UP000748025">
    <property type="component" value="Unassembled WGS sequence"/>
</dbReference>
<feature type="region of interest" description="Disordered" evidence="5">
    <location>
        <begin position="94"/>
        <end position="115"/>
    </location>
</feature>
<dbReference type="Gene3D" id="6.10.250.3220">
    <property type="match status" value="1"/>
</dbReference>
<dbReference type="PROSITE" id="PS50103">
    <property type="entry name" value="ZF_C3H1"/>
    <property type="match status" value="4"/>
</dbReference>
<evidence type="ECO:0000313" key="8">
    <source>
        <dbReference type="Proteomes" id="UP000748025"/>
    </source>
</evidence>
<evidence type="ECO:0000256" key="3">
    <source>
        <dbReference type="ARBA" id="ARBA00022833"/>
    </source>
</evidence>
<dbReference type="InterPro" id="IPR000571">
    <property type="entry name" value="Znf_CCCH"/>
</dbReference>
<gene>
    <name evidence="7" type="ORF">E4U43_002321</name>
</gene>
<evidence type="ECO:0000313" key="7">
    <source>
        <dbReference type="EMBL" id="KAG5999004.1"/>
    </source>
</evidence>
<feature type="domain" description="C3H1-type" evidence="6">
    <location>
        <begin position="349"/>
        <end position="375"/>
    </location>
</feature>
<dbReference type="Pfam" id="PF00642">
    <property type="entry name" value="zf-CCCH"/>
    <property type="match status" value="1"/>
</dbReference>
<evidence type="ECO:0000256" key="4">
    <source>
        <dbReference type="PROSITE-ProRule" id="PRU00723"/>
    </source>
</evidence>
<keyword evidence="3 4" id="KW-0862">Zinc</keyword>
<feature type="zinc finger region" description="C3H1-type" evidence="4">
    <location>
        <begin position="293"/>
        <end position="321"/>
    </location>
</feature>
<sequence>MSEEERDLLARIGQLAGQINRHKTHQAGAAPHHQQRIGNRRPFIPDAATCDGGTNYNKGGNAYRGRGSYPGATYRIGRPPAVNHRHRTLHLNPAGNTCDSNHSSPGSNPGNPGWVSRIDRHRQLINASVFEKDTQSRVKAIEETRQKKLQSRKNHEKSRFNDYLRNRVGTADATANSNPTTGRNELMIEGIRFLVADGGKKLVKSPGKIHKRREKQETQRMSSFPFVTNAAAPTSVEDRHSTTPKTAVVAGVKFHRTKTGNLVANRIVQTQRYVAKPLAMAMLTMTRRSGNHKKVSQPCKIFSTTGSCPKGPSCRYQHDPRKVAICRDFLKDGKCPSGESCDLSHETTPERMPDCLHYAKGHCTNPDCLYTHSKASPSALVCKAFGFYGFCDQGADCAERHVYECPDFSNTGTCKTKGCKLLHRERASLLRHQIARGDDDMDEDVSSDEEAIDSDDVDSDDVAEYIEAESDDSDFEHAKDFIPL</sequence>
<evidence type="ECO:0000256" key="5">
    <source>
        <dbReference type="SAM" id="MobiDB-lite"/>
    </source>
</evidence>
<dbReference type="SUPFAM" id="SSF90229">
    <property type="entry name" value="CCCH zinc finger"/>
    <property type="match status" value="3"/>
</dbReference>
<reference evidence="7" key="1">
    <citation type="journal article" date="2020" name="bioRxiv">
        <title>Whole genome comparisons of ergot fungi reveals the divergence and evolution of species within the genus Claviceps are the result of varying mechanisms driving genome evolution and host range expansion.</title>
        <authorList>
            <person name="Wyka S.A."/>
            <person name="Mondo S.J."/>
            <person name="Liu M."/>
            <person name="Dettman J."/>
            <person name="Nalam V."/>
            <person name="Broders K.D."/>
        </authorList>
    </citation>
    <scope>NUCLEOTIDE SEQUENCE</scope>
    <source>
        <strain evidence="7">CCC 602</strain>
    </source>
</reference>
<feature type="compositionally biased region" description="Acidic residues" evidence="5">
    <location>
        <begin position="439"/>
        <end position="458"/>
    </location>
</feature>
<dbReference type="GO" id="GO:0008270">
    <property type="term" value="F:zinc ion binding"/>
    <property type="evidence" value="ECO:0007669"/>
    <property type="project" value="UniProtKB-KW"/>
</dbReference>
<dbReference type="InterPro" id="IPR036855">
    <property type="entry name" value="Znf_CCCH_sf"/>
</dbReference>
<evidence type="ECO:0000259" key="6">
    <source>
        <dbReference type="PROSITE" id="PS50103"/>
    </source>
</evidence>
<feature type="region of interest" description="Disordered" evidence="5">
    <location>
        <begin position="435"/>
        <end position="458"/>
    </location>
</feature>
<organism evidence="7 8">
    <name type="scientific">Claviceps pusilla</name>
    <dbReference type="NCBI Taxonomy" id="123648"/>
    <lineage>
        <taxon>Eukaryota</taxon>
        <taxon>Fungi</taxon>
        <taxon>Dikarya</taxon>
        <taxon>Ascomycota</taxon>
        <taxon>Pezizomycotina</taxon>
        <taxon>Sordariomycetes</taxon>
        <taxon>Hypocreomycetidae</taxon>
        <taxon>Hypocreales</taxon>
        <taxon>Clavicipitaceae</taxon>
        <taxon>Claviceps</taxon>
    </lineage>
</organism>
<dbReference type="EMBL" id="SRPW01001805">
    <property type="protein sequence ID" value="KAG5999004.1"/>
    <property type="molecule type" value="Genomic_DNA"/>
</dbReference>
<dbReference type="SMART" id="SM00356">
    <property type="entry name" value="ZnF_C3H1"/>
    <property type="match status" value="5"/>
</dbReference>
<protein>
    <recommendedName>
        <fullName evidence="6">C3H1-type domain-containing protein</fullName>
    </recommendedName>
</protein>
<evidence type="ECO:0000256" key="1">
    <source>
        <dbReference type="ARBA" id="ARBA00022723"/>
    </source>
</evidence>
<feature type="domain" description="C3H1-type" evidence="6">
    <location>
        <begin position="376"/>
        <end position="404"/>
    </location>
</feature>
<dbReference type="FunFam" id="4.10.1000.10:FF:000035">
    <property type="entry name" value="CCCH zinc finger protein, variant"/>
    <property type="match status" value="1"/>
</dbReference>
<dbReference type="GO" id="GO:0005634">
    <property type="term" value="C:nucleus"/>
    <property type="evidence" value="ECO:0007669"/>
    <property type="project" value="TreeGrafter"/>
</dbReference>
<dbReference type="Gene3D" id="4.10.1000.10">
    <property type="entry name" value="Zinc finger, CCCH-type"/>
    <property type="match status" value="2"/>
</dbReference>
<dbReference type="PANTHER" id="PTHR46156">
    <property type="entry name" value="CCCH ZINGC FINGER"/>
    <property type="match status" value="1"/>
</dbReference>
<feature type="domain" description="C3H1-type" evidence="6">
    <location>
        <begin position="325"/>
        <end position="348"/>
    </location>
</feature>
<keyword evidence="8" id="KW-1185">Reference proteome</keyword>
<feature type="zinc finger region" description="C3H1-type" evidence="4">
    <location>
        <begin position="376"/>
        <end position="404"/>
    </location>
</feature>
<keyword evidence="1 4" id="KW-0479">Metal-binding</keyword>